<feature type="transmembrane region" description="Helical" evidence="1">
    <location>
        <begin position="12"/>
        <end position="35"/>
    </location>
</feature>
<gene>
    <name evidence="2" type="ORF">C8D78_2842</name>
</gene>
<dbReference type="PROSITE" id="PS51257">
    <property type="entry name" value="PROKAR_LIPOPROTEIN"/>
    <property type="match status" value="1"/>
</dbReference>
<feature type="transmembrane region" description="Helical" evidence="1">
    <location>
        <begin position="41"/>
        <end position="61"/>
    </location>
</feature>
<protein>
    <submittedName>
        <fullName evidence="2">Uncharacterized protein</fullName>
    </submittedName>
</protein>
<evidence type="ECO:0000256" key="1">
    <source>
        <dbReference type="SAM" id="Phobius"/>
    </source>
</evidence>
<keyword evidence="1" id="KW-1133">Transmembrane helix</keyword>
<dbReference type="OrthoDB" id="4953848at2"/>
<comment type="caution">
    <text evidence="2">The sequence shown here is derived from an EMBL/GenBank/DDBJ whole genome shotgun (WGS) entry which is preliminary data.</text>
</comment>
<name>A0A495ENW7_9MICC</name>
<proteinExistence type="predicted"/>
<dbReference type="EMBL" id="RBIR01000006">
    <property type="protein sequence ID" value="RKR18645.1"/>
    <property type="molecule type" value="Genomic_DNA"/>
</dbReference>
<keyword evidence="1" id="KW-0812">Transmembrane</keyword>
<dbReference type="AlphaFoldDB" id="A0A495ENW7"/>
<reference evidence="2 3" key="1">
    <citation type="submission" date="2018-10" db="EMBL/GenBank/DDBJ databases">
        <title>Genomic Encyclopedia of Type Strains, Phase IV (KMG-IV): sequencing the most valuable type-strain genomes for metagenomic binning, comparative biology and taxonomic classification.</title>
        <authorList>
            <person name="Goeker M."/>
        </authorList>
    </citation>
    <scope>NUCLEOTIDE SEQUENCE [LARGE SCALE GENOMIC DNA]</scope>
    <source>
        <strain evidence="2 3">DSM 25586</strain>
    </source>
</reference>
<dbReference type="Proteomes" id="UP000276055">
    <property type="component" value="Unassembled WGS sequence"/>
</dbReference>
<feature type="transmembrane region" description="Helical" evidence="1">
    <location>
        <begin position="68"/>
        <end position="86"/>
    </location>
</feature>
<feature type="transmembrane region" description="Helical" evidence="1">
    <location>
        <begin position="92"/>
        <end position="111"/>
    </location>
</feature>
<organism evidence="2 3">
    <name type="scientific">Arthrobacter oryzae</name>
    <dbReference type="NCBI Taxonomy" id="409290"/>
    <lineage>
        <taxon>Bacteria</taxon>
        <taxon>Bacillati</taxon>
        <taxon>Actinomycetota</taxon>
        <taxon>Actinomycetes</taxon>
        <taxon>Micrococcales</taxon>
        <taxon>Micrococcaceae</taxon>
        <taxon>Arthrobacter</taxon>
    </lineage>
</organism>
<sequence length="125" mass="12952">MRSHIRWADGTWALLVLQAAVLTSCGLAMTFSLIVRSPPEAVGQGLVFLGSVAFAVSAVWARLRGRPVWVSVLTTLPAAVVGGLSMEMPDALLAHLAGLVLVPVALGAMLAEVLSPGVPLVDVET</sequence>
<evidence type="ECO:0000313" key="2">
    <source>
        <dbReference type="EMBL" id="RKR18645.1"/>
    </source>
</evidence>
<keyword evidence="1" id="KW-0472">Membrane</keyword>
<evidence type="ECO:0000313" key="3">
    <source>
        <dbReference type="Proteomes" id="UP000276055"/>
    </source>
</evidence>
<accession>A0A495ENW7</accession>
<dbReference type="RefSeq" id="WP_120954503.1">
    <property type="nucleotide sequence ID" value="NZ_RBIR01000006.1"/>
</dbReference>